<name>A0A318A123_9MICO</name>
<dbReference type="Proteomes" id="UP000246722">
    <property type="component" value="Unassembled WGS sequence"/>
</dbReference>
<dbReference type="PANTHER" id="PTHR43297">
    <property type="entry name" value="OLIGOPEPTIDE TRANSPORT ATP-BINDING PROTEIN APPD"/>
    <property type="match status" value="1"/>
</dbReference>
<organism evidence="9 10">
    <name type="scientific">Cryobacterium arcticum</name>
    <dbReference type="NCBI Taxonomy" id="670052"/>
    <lineage>
        <taxon>Bacteria</taxon>
        <taxon>Bacillati</taxon>
        <taxon>Actinomycetota</taxon>
        <taxon>Actinomycetes</taxon>
        <taxon>Micrococcales</taxon>
        <taxon>Microbacteriaceae</taxon>
        <taxon>Cryobacterium</taxon>
    </lineage>
</organism>
<keyword evidence="10" id="KW-1185">Reference proteome</keyword>
<dbReference type="InterPro" id="IPR003439">
    <property type="entry name" value="ABC_transporter-like_ATP-bd"/>
</dbReference>
<dbReference type="InterPro" id="IPR027417">
    <property type="entry name" value="P-loop_NTPase"/>
</dbReference>
<evidence type="ECO:0000259" key="8">
    <source>
        <dbReference type="PROSITE" id="PS50893"/>
    </source>
</evidence>
<comment type="caution">
    <text evidence="9">The sequence shown here is derived from an EMBL/GenBank/DDBJ whole genome shotgun (WGS) entry which is preliminary data.</text>
</comment>
<dbReference type="PROSITE" id="PS00211">
    <property type="entry name" value="ABC_TRANSPORTER_1"/>
    <property type="match status" value="1"/>
</dbReference>
<evidence type="ECO:0000256" key="1">
    <source>
        <dbReference type="ARBA" id="ARBA00004202"/>
    </source>
</evidence>
<dbReference type="InterPro" id="IPR017871">
    <property type="entry name" value="ABC_transporter-like_CS"/>
</dbReference>
<comment type="similarity">
    <text evidence="2">Belongs to the ABC transporter superfamily.</text>
</comment>
<keyword evidence="6 9" id="KW-0067">ATP-binding</keyword>
<dbReference type="RefSeq" id="WP_110125489.1">
    <property type="nucleotide sequence ID" value="NZ_QHLY01000005.1"/>
</dbReference>
<dbReference type="Gene3D" id="3.40.50.300">
    <property type="entry name" value="P-loop containing nucleotide triphosphate hydrolases"/>
    <property type="match status" value="1"/>
</dbReference>
<evidence type="ECO:0000256" key="3">
    <source>
        <dbReference type="ARBA" id="ARBA00022448"/>
    </source>
</evidence>
<dbReference type="GO" id="GO:0005524">
    <property type="term" value="F:ATP binding"/>
    <property type="evidence" value="ECO:0007669"/>
    <property type="project" value="UniProtKB-KW"/>
</dbReference>
<dbReference type="InterPro" id="IPR050388">
    <property type="entry name" value="ABC_Ni/Peptide_Import"/>
</dbReference>
<comment type="subcellular location">
    <subcellularLocation>
        <location evidence="1">Cell membrane</location>
        <topology evidence="1">Peripheral membrane protein</topology>
    </subcellularLocation>
</comment>
<dbReference type="EMBL" id="QHLY01000005">
    <property type="protein sequence ID" value="PXA71966.1"/>
    <property type="molecule type" value="Genomic_DNA"/>
</dbReference>
<proteinExistence type="inferred from homology"/>
<dbReference type="Pfam" id="PF00005">
    <property type="entry name" value="ABC_tran"/>
    <property type="match status" value="1"/>
</dbReference>
<evidence type="ECO:0000313" key="9">
    <source>
        <dbReference type="EMBL" id="PXA71966.1"/>
    </source>
</evidence>
<gene>
    <name evidence="9" type="ORF">CTB96_03360</name>
</gene>
<feature type="domain" description="ABC transporter" evidence="8">
    <location>
        <begin position="8"/>
        <end position="256"/>
    </location>
</feature>
<evidence type="ECO:0000256" key="4">
    <source>
        <dbReference type="ARBA" id="ARBA00022475"/>
    </source>
</evidence>
<reference evidence="9 10" key="1">
    <citation type="submission" date="2018-05" db="EMBL/GenBank/DDBJ databases">
        <title>Genetic diversity of glacier-inhabiting Cryobacterium bacteria in China and description of Cryobacterium mengkeensis sp. nov. and Arthrobacter glacialis sp. nov.</title>
        <authorList>
            <person name="Liu Q."/>
            <person name="Xin Y.-H."/>
        </authorList>
    </citation>
    <scope>NUCLEOTIDE SEQUENCE [LARGE SCALE GENOMIC DNA]</scope>
    <source>
        <strain evidence="9 10">SK-1</strain>
    </source>
</reference>
<evidence type="ECO:0000256" key="5">
    <source>
        <dbReference type="ARBA" id="ARBA00022741"/>
    </source>
</evidence>
<dbReference type="CDD" id="cd03257">
    <property type="entry name" value="ABC_NikE_OppD_transporters"/>
    <property type="match status" value="1"/>
</dbReference>
<keyword evidence="4" id="KW-1003">Cell membrane</keyword>
<dbReference type="GO" id="GO:0016887">
    <property type="term" value="F:ATP hydrolysis activity"/>
    <property type="evidence" value="ECO:0007669"/>
    <property type="project" value="InterPro"/>
</dbReference>
<evidence type="ECO:0000256" key="7">
    <source>
        <dbReference type="ARBA" id="ARBA00023136"/>
    </source>
</evidence>
<keyword evidence="3" id="KW-0813">Transport</keyword>
<evidence type="ECO:0000256" key="6">
    <source>
        <dbReference type="ARBA" id="ARBA00022840"/>
    </source>
</evidence>
<accession>A0A318A123</accession>
<dbReference type="PROSITE" id="PS50893">
    <property type="entry name" value="ABC_TRANSPORTER_2"/>
    <property type="match status" value="1"/>
</dbReference>
<protein>
    <submittedName>
        <fullName evidence="9">ABC transporter ATP-binding protein</fullName>
    </submittedName>
</protein>
<keyword evidence="7" id="KW-0472">Membrane</keyword>
<dbReference type="SUPFAM" id="SSF52540">
    <property type="entry name" value="P-loop containing nucleoside triphosphate hydrolases"/>
    <property type="match status" value="1"/>
</dbReference>
<evidence type="ECO:0000313" key="10">
    <source>
        <dbReference type="Proteomes" id="UP000246722"/>
    </source>
</evidence>
<dbReference type="GO" id="GO:0005886">
    <property type="term" value="C:plasma membrane"/>
    <property type="evidence" value="ECO:0007669"/>
    <property type="project" value="UniProtKB-SubCell"/>
</dbReference>
<dbReference type="AlphaFoldDB" id="A0A318A123"/>
<dbReference type="InterPro" id="IPR003593">
    <property type="entry name" value="AAA+_ATPase"/>
</dbReference>
<dbReference type="PANTHER" id="PTHR43297:SF2">
    <property type="entry name" value="DIPEPTIDE TRANSPORT ATP-BINDING PROTEIN DPPD"/>
    <property type="match status" value="1"/>
</dbReference>
<dbReference type="SMART" id="SM00382">
    <property type="entry name" value="AAA"/>
    <property type="match status" value="1"/>
</dbReference>
<dbReference type="OrthoDB" id="8481147at2"/>
<sequence>MSSTESLLEVVGLTIHYPGQETNAVDDVSFGIGEGEIVALVGESGSGKSTLARGVAGLLTDPAIDVTATALRFDGAPIKRNVGAVLPSRVPGVTMMFQDASTSLDVVWTVEEQLLAILRNTERISKKAARDRARTWLDRVGLADTDRVMGSRPYELSGGMRQRVMLALALAGSPRLLIADEPTSALDASLSRLSMQLLTSLSSELNTALLIVSHDIAMCTEFSDRTLVMYHGAIVDRGASATLAETVVHPYAQGLLACVPSFEHLDDDELPTLDSFMNGPKAQEAIS</sequence>
<evidence type="ECO:0000256" key="2">
    <source>
        <dbReference type="ARBA" id="ARBA00005417"/>
    </source>
</evidence>
<keyword evidence="5" id="KW-0547">Nucleotide-binding</keyword>